<evidence type="ECO:0000256" key="8">
    <source>
        <dbReference type="RuleBase" id="RU079119"/>
    </source>
</evidence>
<feature type="transmembrane region" description="Helical" evidence="8">
    <location>
        <begin position="354"/>
        <end position="380"/>
    </location>
</feature>
<dbReference type="GO" id="GO:0016020">
    <property type="term" value="C:membrane"/>
    <property type="evidence" value="ECO:0007669"/>
    <property type="project" value="UniProtKB-SubCell"/>
</dbReference>
<evidence type="ECO:0000256" key="9">
    <source>
        <dbReference type="SAM" id="MobiDB-lite"/>
    </source>
</evidence>
<evidence type="ECO:0000256" key="5">
    <source>
        <dbReference type="ARBA" id="ARBA00023043"/>
    </source>
</evidence>
<feature type="domain" description="Palmitoyltransferase DHHC" evidence="10">
    <location>
        <begin position="456"/>
        <end position="596"/>
    </location>
</feature>
<protein>
    <recommendedName>
        <fullName evidence="8">Palmitoyltransferase</fullName>
        <ecNumber evidence="8">2.3.1.225</ecNumber>
    </recommendedName>
</protein>
<dbReference type="EMBL" id="CAXLJL010000099">
    <property type="protein sequence ID" value="CAL5131541.1"/>
    <property type="molecule type" value="Genomic_DNA"/>
</dbReference>
<feature type="repeat" description="ANK" evidence="7">
    <location>
        <begin position="169"/>
        <end position="202"/>
    </location>
</feature>
<sequence>MASEGETTPPYPVDKSYSSEPVKDYSDWNIVKAVQYGIFSRVVELIEPGPAIPGKLNEVGYDVNQLDDEGVSLLHWAAINNRIAIVRYLLSKGACVDRVGGHLMATPLHWAIRQSHLTMVHILMEHGADADIRDNTGLACIHVAVQIGCVPVIAYLLARGIDVDSRDASGLTPLMVACMHTRSADVFRLLITWGASLGITDSRGNAATHYAVNYTNVPAIVALDKAGADWNAVNSEGKTAYEVRIVPWLTDRLCTMAAIQARSNSTSSTRLSRLRCSDLYHSRKWRCRITMIIPPVFLLCFVCILSWDFIATAQWFTPTIRPAAWVGYLVKCIMLLLTASICRRLLAKFSDYRFQVLLLFSLATSTTLLLTLTYFLYVASHTPSHWMLHFLFTVSITGLWSTFAVCINKDPGYVKSAEKSDRQADIVKLVDEAIVKLDAVTRDDRNGPIPMINPLERFCTTCLIQKPLRSKHCSTCDRCVARFDHHCPWIYNCVGMNNHWYFMLYLFSTSISCTLFILGSVFYLMEEPTCTEPTTNMKDDSNKALGSNLLTRLVCNPWVVFCMANAIFYTLWTFLLFWSQLYQMVWLNTTTNERINIDRYVEFAGGLSLQGPVGKCKNSEKNVSPYDRGVWRNFLDLVGLPGYLSRLKRTDWRQVYSIEQLRNPDSESLVECGQGKSVRPRNRKSSSPSSFVA</sequence>
<feature type="transmembrane region" description="Helical" evidence="8">
    <location>
        <begin position="386"/>
        <end position="407"/>
    </location>
</feature>
<evidence type="ECO:0000256" key="4">
    <source>
        <dbReference type="ARBA" id="ARBA00022989"/>
    </source>
</evidence>
<comment type="similarity">
    <text evidence="8">Belongs to the DHHC palmitoyltransferase family.</text>
</comment>
<dbReference type="InterPro" id="IPR036770">
    <property type="entry name" value="Ankyrin_rpt-contain_sf"/>
</dbReference>
<dbReference type="PROSITE" id="PS50088">
    <property type="entry name" value="ANK_REPEAT"/>
    <property type="match status" value="4"/>
</dbReference>
<dbReference type="GO" id="GO:0019706">
    <property type="term" value="F:protein-cysteine S-palmitoyltransferase activity"/>
    <property type="evidence" value="ECO:0007669"/>
    <property type="project" value="UniProtKB-EC"/>
</dbReference>
<dbReference type="Gene3D" id="1.25.40.20">
    <property type="entry name" value="Ankyrin repeat-containing domain"/>
    <property type="match status" value="1"/>
</dbReference>
<feature type="transmembrane region" description="Helical" evidence="8">
    <location>
        <begin position="289"/>
        <end position="310"/>
    </location>
</feature>
<dbReference type="PROSITE" id="PS50216">
    <property type="entry name" value="DHHC"/>
    <property type="match status" value="1"/>
</dbReference>
<comment type="catalytic activity">
    <reaction evidence="8">
        <text>L-cysteinyl-[protein] + hexadecanoyl-CoA = S-hexadecanoyl-L-cysteinyl-[protein] + CoA</text>
        <dbReference type="Rhea" id="RHEA:36683"/>
        <dbReference type="Rhea" id="RHEA-COMP:10131"/>
        <dbReference type="Rhea" id="RHEA-COMP:11032"/>
        <dbReference type="ChEBI" id="CHEBI:29950"/>
        <dbReference type="ChEBI" id="CHEBI:57287"/>
        <dbReference type="ChEBI" id="CHEBI:57379"/>
        <dbReference type="ChEBI" id="CHEBI:74151"/>
        <dbReference type="EC" id="2.3.1.225"/>
    </reaction>
</comment>
<comment type="caution">
    <text evidence="11">The sequence shown here is derived from an EMBL/GenBank/DDBJ whole genome shotgun (WGS) entry which is preliminary data.</text>
</comment>
<evidence type="ECO:0000256" key="3">
    <source>
        <dbReference type="ARBA" id="ARBA00022737"/>
    </source>
</evidence>
<evidence type="ECO:0000313" key="11">
    <source>
        <dbReference type="EMBL" id="CAL5131541.1"/>
    </source>
</evidence>
<dbReference type="SUPFAM" id="SSF48403">
    <property type="entry name" value="Ankyrin repeat"/>
    <property type="match status" value="1"/>
</dbReference>
<feature type="region of interest" description="Disordered" evidence="9">
    <location>
        <begin position="668"/>
        <end position="693"/>
    </location>
</feature>
<dbReference type="InterPro" id="IPR002110">
    <property type="entry name" value="Ankyrin_rpt"/>
</dbReference>
<dbReference type="AlphaFoldDB" id="A0AAV2T3Y0"/>
<feature type="repeat" description="ANK" evidence="7">
    <location>
        <begin position="103"/>
        <end position="135"/>
    </location>
</feature>
<reference evidence="11" key="1">
    <citation type="submission" date="2024-06" db="EMBL/GenBank/DDBJ databases">
        <authorList>
            <person name="Liu X."/>
            <person name="Lenzi L."/>
            <person name="Haldenby T S."/>
            <person name="Uol C."/>
        </authorList>
    </citation>
    <scope>NUCLEOTIDE SEQUENCE</scope>
</reference>
<dbReference type="Pfam" id="PF12796">
    <property type="entry name" value="Ank_2"/>
    <property type="match status" value="2"/>
</dbReference>
<feature type="transmembrane region" description="Helical" evidence="8">
    <location>
        <begin position="322"/>
        <end position="342"/>
    </location>
</feature>
<dbReference type="InterPro" id="IPR001594">
    <property type="entry name" value="Palmitoyltrfase_DHHC"/>
</dbReference>
<comment type="domain">
    <text evidence="8">The DHHC domain is required for palmitoyltransferase activity.</text>
</comment>
<accession>A0AAV2T3Y0</accession>
<proteinExistence type="inferred from homology"/>
<feature type="repeat" description="ANK" evidence="7">
    <location>
        <begin position="69"/>
        <end position="101"/>
    </location>
</feature>
<name>A0AAV2T3Y0_CALDB</name>
<keyword evidence="3" id="KW-0677">Repeat</keyword>
<feature type="transmembrane region" description="Helical" evidence="8">
    <location>
        <begin position="558"/>
        <end position="578"/>
    </location>
</feature>
<feature type="repeat" description="ANK" evidence="7">
    <location>
        <begin position="136"/>
        <end position="168"/>
    </location>
</feature>
<organism evidence="11 12">
    <name type="scientific">Calicophoron daubneyi</name>
    <name type="common">Rumen fluke</name>
    <name type="synonym">Paramphistomum daubneyi</name>
    <dbReference type="NCBI Taxonomy" id="300641"/>
    <lineage>
        <taxon>Eukaryota</taxon>
        <taxon>Metazoa</taxon>
        <taxon>Spiralia</taxon>
        <taxon>Lophotrochozoa</taxon>
        <taxon>Platyhelminthes</taxon>
        <taxon>Trematoda</taxon>
        <taxon>Digenea</taxon>
        <taxon>Plagiorchiida</taxon>
        <taxon>Pronocephalata</taxon>
        <taxon>Paramphistomoidea</taxon>
        <taxon>Paramphistomidae</taxon>
        <taxon>Calicophoron</taxon>
    </lineage>
</organism>
<evidence type="ECO:0000256" key="2">
    <source>
        <dbReference type="ARBA" id="ARBA00022692"/>
    </source>
</evidence>
<keyword evidence="6 8" id="KW-0472">Membrane</keyword>
<keyword evidence="4 8" id="KW-1133">Transmembrane helix</keyword>
<dbReference type="Pfam" id="PF01529">
    <property type="entry name" value="DHHC"/>
    <property type="match status" value="1"/>
</dbReference>
<dbReference type="PROSITE" id="PS50297">
    <property type="entry name" value="ANK_REP_REGION"/>
    <property type="match status" value="4"/>
</dbReference>
<keyword evidence="8" id="KW-0808">Transferase</keyword>
<evidence type="ECO:0000256" key="1">
    <source>
        <dbReference type="ARBA" id="ARBA00004141"/>
    </source>
</evidence>
<dbReference type="SMART" id="SM00248">
    <property type="entry name" value="ANK"/>
    <property type="match status" value="5"/>
</dbReference>
<feature type="transmembrane region" description="Helical" evidence="8">
    <location>
        <begin position="502"/>
        <end position="525"/>
    </location>
</feature>
<dbReference type="PANTHER" id="PTHR24161">
    <property type="entry name" value="ANK_REP_REGION DOMAIN-CONTAINING PROTEIN-RELATED"/>
    <property type="match status" value="1"/>
</dbReference>
<evidence type="ECO:0000313" key="12">
    <source>
        <dbReference type="Proteomes" id="UP001497525"/>
    </source>
</evidence>
<gene>
    <name evidence="11" type="ORF">CDAUBV1_LOCUS4007</name>
</gene>
<keyword evidence="8" id="KW-0012">Acyltransferase</keyword>
<feature type="region of interest" description="Disordered" evidence="9">
    <location>
        <begin position="1"/>
        <end position="21"/>
    </location>
</feature>
<evidence type="ECO:0000256" key="7">
    <source>
        <dbReference type="PROSITE-ProRule" id="PRU00023"/>
    </source>
</evidence>
<dbReference type="Proteomes" id="UP001497525">
    <property type="component" value="Unassembled WGS sequence"/>
</dbReference>
<keyword evidence="5 7" id="KW-0040">ANK repeat</keyword>
<evidence type="ECO:0000259" key="10">
    <source>
        <dbReference type="Pfam" id="PF01529"/>
    </source>
</evidence>
<evidence type="ECO:0000256" key="6">
    <source>
        <dbReference type="ARBA" id="ARBA00023136"/>
    </source>
</evidence>
<keyword evidence="2 8" id="KW-0812">Transmembrane</keyword>
<comment type="subcellular location">
    <subcellularLocation>
        <location evidence="1">Membrane</location>
        <topology evidence="1">Multi-pass membrane protein</topology>
    </subcellularLocation>
</comment>
<dbReference type="EC" id="2.3.1.225" evidence="8"/>
<dbReference type="PANTHER" id="PTHR24161:SF85">
    <property type="entry name" value="PALMITOYLTRANSFERASE HIP14"/>
    <property type="match status" value="1"/>
</dbReference>